<keyword evidence="2" id="KW-1185">Reference proteome</keyword>
<reference evidence="1 2" key="1">
    <citation type="journal article" date="2006" name="Science">
        <title>The genome of black cottonwood, Populus trichocarpa (Torr. &amp; Gray).</title>
        <authorList>
            <person name="Tuskan G.A."/>
            <person name="Difazio S."/>
            <person name="Jansson S."/>
            <person name="Bohlmann J."/>
            <person name="Grigoriev I."/>
            <person name="Hellsten U."/>
            <person name="Putnam N."/>
            <person name="Ralph S."/>
            <person name="Rombauts S."/>
            <person name="Salamov A."/>
            <person name="Schein J."/>
            <person name="Sterck L."/>
            <person name="Aerts A."/>
            <person name="Bhalerao R.R."/>
            <person name="Bhalerao R.P."/>
            <person name="Blaudez D."/>
            <person name="Boerjan W."/>
            <person name="Brun A."/>
            <person name="Brunner A."/>
            <person name="Busov V."/>
            <person name="Campbell M."/>
            <person name="Carlson J."/>
            <person name="Chalot M."/>
            <person name="Chapman J."/>
            <person name="Chen G.L."/>
            <person name="Cooper D."/>
            <person name="Coutinho P.M."/>
            <person name="Couturier J."/>
            <person name="Covert S."/>
            <person name="Cronk Q."/>
            <person name="Cunningham R."/>
            <person name="Davis J."/>
            <person name="Degroeve S."/>
            <person name="Dejardin A."/>
            <person name="Depamphilis C."/>
            <person name="Detter J."/>
            <person name="Dirks B."/>
            <person name="Dubchak I."/>
            <person name="Duplessis S."/>
            <person name="Ehlting J."/>
            <person name="Ellis B."/>
            <person name="Gendler K."/>
            <person name="Goodstein D."/>
            <person name="Gribskov M."/>
            <person name="Grimwood J."/>
            <person name="Groover A."/>
            <person name="Gunter L."/>
            <person name="Hamberger B."/>
            <person name="Heinze B."/>
            <person name="Helariutta Y."/>
            <person name="Henrissat B."/>
            <person name="Holligan D."/>
            <person name="Holt R."/>
            <person name="Huang W."/>
            <person name="Islam-Faridi N."/>
            <person name="Jones S."/>
            <person name="Jones-Rhoades M."/>
            <person name="Jorgensen R."/>
            <person name="Joshi C."/>
            <person name="Kangasjarvi J."/>
            <person name="Karlsson J."/>
            <person name="Kelleher C."/>
            <person name="Kirkpatrick R."/>
            <person name="Kirst M."/>
            <person name="Kohler A."/>
            <person name="Kalluri U."/>
            <person name="Larimer F."/>
            <person name="Leebens-Mack J."/>
            <person name="Leple J.C."/>
            <person name="Locascio P."/>
            <person name="Lou Y."/>
            <person name="Lucas S."/>
            <person name="Martin F."/>
            <person name="Montanini B."/>
            <person name="Napoli C."/>
            <person name="Nelson D.R."/>
            <person name="Nelson C."/>
            <person name="Nieminen K."/>
            <person name="Nilsson O."/>
            <person name="Pereda V."/>
            <person name="Peter G."/>
            <person name="Philippe R."/>
            <person name="Pilate G."/>
            <person name="Poliakov A."/>
            <person name="Razumovskaya J."/>
            <person name="Richardson P."/>
            <person name="Rinaldi C."/>
            <person name="Ritland K."/>
            <person name="Rouze P."/>
            <person name="Ryaboy D."/>
            <person name="Schmutz J."/>
            <person name="Schrader J."/>
            <person name="Segerman B."/>
            <person name="Shin H."/>
            <person name="Siddiqui A."/>
            <person name="Sterky F."/>
            <person name="Terry A."/>
            <person name="Tsai C.J."/>
            <person name="Uberbacher E."/>
            <person name="Unneberg P."/>
            <person name="Vahala J."/>
            <person name="Wall K."/>
            <person name="Wessler S."/>
            <person name="Yang G."/>
            <person name="Yin T."/>
            <person name="Douglas C."/>
            <person name="Marra M."/>
            <person name="Sandberg G."/>
            <person name="Van de Peer Y."/>
            <person name="Rokhsar D."/>
        </authorList>
    </citation>
    <scope>NUCLEOTIDE SEQUENCE [LARGE SCALE GENOMIC DNA]</scope>
    <source>
        <strain evidence="2">cv. Nisqually</strain>
    </source>
</reference>
<gene>
    <name evidence="1" type="ORF">POPTR_015G050601v4</name>
</gene>
<organism evidence="1 2">
    <name type="scientific">Populus trichocarpa</name>
    <name type="common">Western balsam poplar</name>
    <name type="synonym">Populus balsamifera subsp. trichocarpa</name>
    <dbReference type="NCBI Taxonomy" id="3694"/>
    <lineage>
        <taxon>Eukaryota</taxon>
        <taxon>Viridiplantae</taxon>
        <taxon>Streptophyta</taxon>
        <taxon>Embryophyta</taxon>
        <taxon>Tracheophyta</taxon>
        <taxon>Spermatophyta</taxon>
        <taxon>Magnoliopsida</taxon>
        <taxon>eudicotyledons</taxon>
        <taxon>Gunneridae</taxon>
        <taxon>Pentapetalae</taxon>
        <taxon>rosids</taxon>
        <taxon>fabids</taxon>
        <taxon>Malpighiales</taxon>
        <taxon>Salicaceae</taxon>
        <taxon>Saliceae</taxon>
        <taxon>Populus</taxon>
    </lineage>
</organism>
<evidence type="ECO:0000313" key="1">
    <source>
        <dbReference type="EMBL" id="KAI9381078.1"/>
    </source>
</evidence>
<evidence type="ECO:0000313" key="2">
    <source>
        <dbReference type="Proteomes" id="UP000006729"/>
    </source>
</evidence>
<name>A0ACC0RVN3_POPTR</name>
<proteinExistence type="predicted"/>
<dbReference type="EMBL" id="CM009304">
    <property type="protein sequence ID" value="KAI9381078.1"/>
    <property type="molecule type" value="Genomic_DNA"/>
</dbReference>
<comment type="caution">
    <text evidence="1">The sequence shown here is derived from an EMBL/GenBank/DDBJ whole genome shotgun (WGS) entry which is preliminary data.</text>
</comment>
<dbReference type="Proteomes" id="UP000006729">
    <property type="component" value="Chromosome 15"/>
</dbReference>
<protein>
    <submittedName>
        <fullName evidence="1">Uncharacterized protein</fullName>
    </submittedName>
</protein>
<sequence>MNFKERSIQSGTRLLKCKYNRSSRSFSFPSGVVS</sequence>
<accession>A0ACC0RVN3</accession>